<evidence type="ECO:0000256" key="5">
    <source>
        <dbReference type="PIRSR" id="PIRSR613078-2"/>
    </source>
</evidence>
<evidence type="ECO:0000256" key="4">
    <source>
        <dbReference type="PIRSR" id="PIRSR613078-1"/>
    </source>
</evidence>
<dbReference type="GO" id="GO:0005737">
    <property type="term" value="C:cytoplasm"/>
    <property type="evidence" value="ECO:0007669"/>
    <property type="project" value="TreeGrafter"/>
</dbReference>
<proteinExistence type="predicted"/>
<dbReference type="InterPro" id="IPR029033">
    <property type="entry name" value="His_PPase_superfam"/>
</dbReference>
<dbReference type="Proteomes" id="UP000441717">
    <property type="component" value="Unassembled WGS sequence"/>
</dbReference>
<feature type="binding site" evidence="5">
    <location>
        <begin position="9"/>
        <end position="16"/>
    </location>
    <ligand>
        <name>substrate</name>
    </ligand>
</feature>
<dbReference type="SMART" id="SM00855">
    <property type="entry name" value="PGAM"/>
    <property type="match status" value="1"/>
</dbReference>
<evidence type="ECO:0000256" key="3">
    <source>
        <dbReference type="NCBIfam" id="TIGR03162"/>
    </source>
</evidence>
<evidence type="ECO:0000256" key="7">
    <source>
        <dbReference type="SAM" id="MobiDB-lite"/>
    </source>
</evidence>
<feature type="binding site" evidence="5">
    <location>
        <position position="59"/>
    </location>
    <ligand>
        <name>substrate</name>
    </ligand>
</feature>
<keyword evidence="9" id="KW-1185">Reference proteome</keyword>
<dbReference type="OrthoDB" id="9781415at2"/>
<dbReference type="NCBIfam" id="TIGR03162">
    <property type="entry name" value="ribazole_cobC"/>
    <property type="match status" value="1"/>
</dbReference>
<name>A0A6N7IV08_9FIRM</name>
<sequence length="225" mass="25114">MVCRLYLVRHGETVWNARLKFQGHSDIALSPRGVEQAEALSRRLMGERFHAVYASDLQRAVETARILAAPHGLEVRQVPALREIHFGAWEGLTVNEIRARYASEIQKWWDGPLNTRIPGGETLAEVVERVTRTVQELVEKHAGEQILVVSHGGAIRSLIGTVLGIDLNQYWRLRLENACLNILEFPTWERGILCLFNDCSHLSRPEQAGCPSPSPGSGEGKKPAP</sequence>
<accession>A0A6N7IV08</accession>
<feature type="active site" description="Tele-phosphohistidine intermediate" evidence="4">
    <location>
        <position position="10"/>
    </location>
</feature>
<dbReference type="SUPFAM" id="SSF53254">
    <property type="entry name" value="Phosphoglycerate mutase-like"/>
    <property type="match status" value="1"/>
</dbReference>
<protein>
    <recommendedName>
        <fullName evidence="3">Alpha-ribazole phosphatase</fullName>
        <ecNumber evidence="3">3.1.3.73</ecNumber>
    </recommendedName>
</protein>
<reference evidence="8 9" key="1">
    <citation type="submission" date="2019-10" db="EMBL/GenBank/DDBJ databases">
        <title>Comparative genomics of sulfur disproportionating microorganisms.</title>
        <authorList>
            <person name="Ward L.M."/>
            <person name="Bertran E."/>
            <person name="Johnston D."/>
        </authorList>
    </citation>
    <scope>NUCLEOTIDE SEQUENCE [LARGE SCALE GENOMIC DNA]</scope>
    <source>
        <strain evidence="8 9">DSM 14055</strain>
    </source>
</reference>
<dbReference type="InterPro" id="IPR001345">
    <property type="entry name" value="PG/BPGM_mutase_AS"/>
</dbReference>
<dbReference type="Pfam" id="PF00300">
    <property type="entry name" value="His_Phos_1"/>
    <property type="match status" value="1"/>
</dbReference>
<dbReference type="GO" id="GO:0009236">
    <property type="term" value="P:cobalamin biosynthetic process"/>
    <property type="evidence" value="ECO:0007669"/>
    <property type="project" value="UniProtKB-UniRule"/>
</dbReference>
<dbReference type="GO" id="GO:0043755">
    <property type="term" value="F:alpha-ribazole phosphatase activity"/>
    <property type="evidence" value="ECO:0007669"/>
    <property type="project" value="UniProtKB-UniRule"/>
</dbReference>
<dbReference type="EMBL" id="WHYR01000084">
    <property type="protein sequence ID" value="MQL53955.1"/>
    <property type="molecule type" value="Genomic_DNA"/>
</dbReference>
<feature type="site" description="Transition state stabilizer" evidence="6">
    <location>
        <position position="151"/>
    </location>
</feature>
<feature type="region of interest" description="Disordered" evidence="7">
    <location>
        <begin position="205"/>
        <end position="225"/>
    </location>
</feature>
<evidence type="ECO:0000256" key="1">
    <source>
        <dbReference type="ARBA" id="ARBA00023152"/>
    </source>
</evidence>
<dbReference type="InterPro" id="IPR013078">
    <property type="entry name" value="His_Pase_superF_clade-1"/>
</dbReference>
<dbReference type="InterPro" id="IPR017578">
    <property type="entry name" value="Ribazole_CobC"/>
</dbReference>
<dbReference type="Gene3D" id="3.40.50.1240">
    <property type="entry name" value="Phosphoglycerate mutase-like"/>
    <property type="match status" value="1"/>
</dbReference>
<feature type="active site" description="Proton donor/acceptor" evidence="4">
    <location>
        <position position="83"/>
    </location>
</feature>
<evidence type="ECO:0000256" key="2">
    <source>
        <dbReference type="ARBA" id="ARBA00023235"/>
    </source>
</evidence>
<dbReference type="EC" id="3.1.3.73" evidence="3"/>
<organism evidence="8 9">
    <name type="scientific">Desulfofundulus thermobenzoicus</name>
    <dbReference type="NCBI Taxonomy" id="29376"/>
    <lineage>
        <taxon>Bacteria</taxon>
        <taxon>Bacillati</taxon>
        <taxon>Bacillota</taxon>
        <taxon>Clostridia</taxon>
        <taxon>Eubacteriales</taxon>
        <taxon>Peptococcaceae</taxon>
        <taxon>Desulfofundulus</taxon>
    </lineage>
</organism>
<dbReference type="AlphaFoldDB" id="A0A6N7IV08"/>
<dbReference type="CDD" id="cd07067">
    <property type="entry name" value="HP_PGM_like"/>
    <property type="match status" value="1"/>
</dbReference>
<keyword evidence="2" id="KW-0413">Isomerase</keyword>
<gene>
    <name evidence="8" type="primary">cobC</name>
    <name evidence="8" type="ORF">GFC01_17165</name>
</gene>
<evidence type="ECO:0000256" key="6">
    <source>
        <dbReference type="PIRSR" id="PIRSR613078-3"/>
    </source>
</evidence>
<comment type="caution">
    <text evidence="8">The sequence shown here is derived from an EMBL/GenBank/DDBJ whole genome shotgun (WGS) entry which is preliminary data.</text>
</comment>
<dbReference type="InterPro" id="IPR050275">
    <property type="entry name" value="PGM_Phosphatase"/>
</dbReference>
<evidence type="ECO:0000313" key="9">
    <source>
        <dbReference type="Proteomes" id="UP000441717"/>
    </source>
</evidence>
<dbReference type="PANTHER" id="PTHR48100">
    <property type="entry name" value="BROAD-SPECIFICITY PHOSPHATASE YOR283W-RELATED"/>
    <property type="match status" value="1"/>
</dbReference>
<dbReference type="PROSITE" id="PS00175">
    <property type="entry name" value="PG_MUTASE"/>
    <property type="match status" value="1"/>
</dbReference>
<dbReference type="RefSeq" id="WP_152948403.1">
    <property type="nucleotide sequence ID" value="NZ_WHYR01000084.1"/>
</dbReference>
<dbReference type="PANTHER" id="PTHR48100:SF1">
    <property type="entry name" value="HISTIDINE PHOSPHATASE FAMILY PROTEIN-RELATED"/>
    <property type="match status" value="1"/>
</dbReference>
<keyword evidence="1" id="KW-0324">Glycolysis</keyword>
<evidence type="ECO:0000313" key="8">
    <source>
        <dbReference type="EMBL" id="MQL53955.1"/>
    </source>
</evidence>